<dbReference type="PANTHER" id="PTHR13475:SF3">
    <property type="entry name" value="NEUGRIN"/>
    <property type="match status" value="1"/>
</dbReference>
<sequence length="357" mass="42120">MFSIRRILIRTNVLNVQVKHLRETKKDPGIKRVRKVLTQPGENEEIDDFDEFETDFMELHKTHRQHSEEIENRRELLKYHIVKQKYFKEKHPNFLTWHDKEQIKYLYNSNPEEWTVDKLSEGFPALPEVIAKIVKTKWMKKNQNKITNHDKVVQENWRLFKKGKLGELPDDLRDHLRKFTNRALNLKPFEAQQNKILIESQKKIGGEFSEIITSYEKLKNKDANTNKNVLLEEVESSKPKGDKQLATLHNLQKRIEGEIEANKDVAKEDLILVQGLKPKESVGIETIKLKQSDISIAQNKYTSVSTVTKTVRDYSHLIYPEKIVITKELKKKNGLYKLNDCFYDEYGDFLYRVPGMD</sequence>
<dbReference type="InterPro" id="IPR010487">
    <property type="entry name" value="NGRN/Rrg9"/>
</dbReference>
<dbReference type="GO" id="GO:0005634">
    <property type="term" value="C:nucleus"/>
    <property type="evidence" value="ECO:0007669"/>
    <property type="project" value="TreeGrafter"/>
</dbReference>
<dbReference type="OrthoDB" id="6415470at2759"/>
<dbReference type="Pfam" id="PF06413">
    <property type="entry name" value="Neugrin"/>
    <property type="match status" value="1"/>
</dbReference>
<dbReference type="AlphaFoldDB" id="A0A9P0FFC7"/>
<evidence type="ECO:0000313" key="2">
    <source>
        <dbReference type="Proteomes" id="UP001154078"/>
    </source>
</evidence>
<gene>
    <name evidence="1" type="ORF">MELIAE_LOCUS5718</name>
</gene>
<accession>A0A9P0FFC7</accession>
<keyword evidence="2" id="KW-1185">Reference proteome</keyword>
<protein>
    <recommendedName>
        <fullName evidence="3">Neugrin</fullName>
    </recommendedName>
</protein>
<evidence type="ECO:0008006" key="3">
    <source>
        <dbReference type="Google" id="ProtNLM"/>
    </source>
</evidence>
<organism evidence="1 2">
    <name type="scientific">Brassicogethes aeneus</name>
    <name type="common">Rape pollen beetle</name>
    <name type="synonym">Meligethes aeneus</name>
    <dbReference type="NCBI Taxonomy" id="1431903"/>
    <lineage>
        <taxon>Eukaryota</taxon>
        <taxon>Metazoa</taxon>
        <taxon>Ecdysozoa</taxon>
        <taxon>Arthropoda</taxon>
        <taxon>Hexapoda</taxon>
        <taxon>Insecta</taxon>
        <taxon>Pterygota</taxon>
        <taxon>Neoptera</taxon>
        <taxon>Endopterygota</taxon>
        <taxon>Coleoptera</taxon>
        <taxon>Polyphaga</taxon>
        <taxon>Cucujiformia</taxon>
        <taxon>Nitidulidae</taxon>
        <taxon>Meligethinae</taxon>
        <taxon>Brassicogethes</taxon>
    </lineage>
</organism>
<name>A0A9P0FFC7_BRAAE</name>
<evidence type="ECO:0000313" key="1">
    <source>
        <dbReference type="EMBL" id="CAH0553814.1"/>
    </source>
</evidence>
<dbReference type="Proteomes" id="UP001154078">
    <property type="component" value="Chromosome 3"/>
</dbReference>
<proteinExistence type="predicted"/>
<reference evidence="1" key="1">
    <citation type="submission" date="2021-12" db="EMBL/GenBank/DDBJ databases">
        <authorList>
            <person name="King R."/>
        </authorList>
    </citation>
    <scope>NUCLEOTIDE SEQUENCE</scope>
</reference>
<dbReference type="PANTHER" id="PTHR13475">
    <property type="entry name" value="NEUGRIN"/>
    <property type="match status" value="1"/>
</dbReference>
<dbReference type="EMBL" id="OV121134">
    <property type="protein sequence ID" value="CAH0553814.1"/>
    <property type="molecule type" value="Genomic_DNA"/>
</dbReference>